<accession>A0ABN1VVS4</accession>
<keyword evidence="2" id="KW-1133">Transmembrane helix</keyword>
<sequence length="162" mass="17086">MTDASSPAPEPIRFFGTTWVAHGAAYWLRRVGVSLGALLTVAAGALVLRFAVGGVRISQSGGFVTWLLVAAIALCSFLAALRTWKVLAEGPEALTGWMAEDKSLGAVWLIGCVGAAAAYFARSLLEAPGEGVHRAAWEAASARYDERGGSRSGRPGKKRRKK</sequence>
<gene>
    <name evidence="3" type="ORF">GCM10009665_09740</name>
</gene>
<evidence type="ECO:0000256" key="2">
    <source>
        <dbReference type="SAM" id="Phobius"/>
    </source>
</evidence>
<dbReference type="EMBL" id="BAAALF010000009">
    <property type="protein sequence ID" value="GAA1221582.1"/>
    <property type="molecule type" value="Genomic_DNA"/>
</dbReference>
<proteinExistence type="predicted"/>
<protein>
    <submittedName>
        <fullName evidence="3">Membrane protein</fullName>
    </submittedName>
</protein>
<feature type="region of interest" description="Disordered" evidence="1">
    <location>
        <begin position="143"/>
        <end position="162"/>
    </location>
</feature>
<feature type="transmembrane region" description="Helical" evidence="2">
    <location>
        <begin position="31"/>
        <end position="51"/>
    </location>
</feature>
<reference evidence="3 4" key="1">
    <citation type="journal article" date="2019" name="Int. J. Syst. Evol. Microbiol.">
        <title>The Global Catalogue of Microorganisms (GCM) 10K type strain sequencing project: providing services to taxonomists for standard genome sequencing and annotation.</title>
        <authorList>
            <consortium name="The Broad Institute Genomics Platform"/>
            <consortium name="The Broad Institute Genome Sequencing Center for Infectious Disease"/>
            <person name="Wu L."/>
            <person name="Ma J."/>
        </authorList>
    </citation>
    <scope>NUCLEOTIDE SEQUENCE [LARGE SCALE GENOMIC DNA]</scope>
    <source>
        <strain evidence="3 4">JCM 13004</strain>
    </source>
</reference>
<name>A0ABN1VVS4_9ACTN</name>
<keyword evidence="2" id="KW-0812">Transmembrane</keyword>
<comment type="caution">
    <text evidence="3">The sequence shown here is derived from an EMBL/GenBank/DDBJ whole genome shotgun (WGS) entry which is preliminary data.</text>
</comment>
<dbReference type="Proteomes" id="UP001500037">
    <property type="component" value="Unassembled WGS sequence"/>
</dbReference>
<feature type="transmembrane region" description="Helical" evidence="2">
    <location>
        <begin position="104"/>
        <end position="125"/>
    </location>
</feature>
<evidence type="ECO:0000313" key="3">
    <source>
        <dbReference type="EMBL" id="GAA1221582.1"/>
    </source>
</evidence>
<organism evidence="3 4">
    <name type="scientific">Kitasatospora nipponensis</name>
    <dbReference type="NCBI Taxonomy" id="258049"/>
    <lineage>
        <taxon>Bacteria</taxon>
        <taxon>Bacillati</taxon>
        <taxon>Actinomycetota</taxon>
        <taxon>Actinomycetes</taxon>
        <taxon>Kitasatosporales</taxon>
        <taxon>Streptomycetaceae</taxon>
        <taxon>Kitasatospora</taxon>
    </lineage>
</organism>
<feature type="transmembrane region" description="Helical" evidence="2">
    <location>
        <begin position="63"/>
        <end position="84"/>
    </location>
</feature>
<keyword evidence="4" id="KW-1185">Reference proteome</keyword>
<evidence type="ECO:0000313" key="4">
    <source>
        <dbReference type="Proteomes" id="UP001500037"/>
    </source>
</evidence>
<evidence type="ECO:0000256" key="1">
    <source>
        <dbReference type="SAM" id="MobiDB-lite"/>
    </source>
</evidence>
<keyword evidence="2" id="KW-0472">Membrane</keyword>
<dbReference type="RefSeq" id="WP_344439570.1">
    <property type="nucleotide sequence ID" value="NZ_BAAALF010000009.1"/>
</dbReference>